<dbReference type="InterPro" id="IPR054761">
    <property type="entry name" value="GST_C_proteobact"/>
</dbReference>
<dbReference type="InterPro" id="IPR036282">
    <property type="entry name" value="Glutathione-S-Trfase_C_sf"/>
</dbReference>
<dbReference type="Proteomes" id="UP001597108">
    <property type="component" value="Unassembled WGS sequence"/>
</dbReference>
<sequence>MVADYTLYYWPIPFRGHFIRYVLAHAGAIWEEAPTEALLALKEAPASEQPIPFMAPPFLHDHGAGLWLSQLPAILAYLGQKHGLLPEAPELRALTLKVLGDANDVLEEVTCNCGREMWTQEAWDDFAESRLPRWMEIFEVTGRWHGLTVGGGSLLGTDAPTLADLATAALWVTMTERLPALAPLLDTHAPAVAALSRRVADTPRIAEMRRDFDRRFGGSSYCGGHIEASLREVLAES</sequence>
<feature type="domain" description="GST N-terminal" evidence="1">
    <location>
        <begin position="3"/>
        <end position="86"/>
    </location>
</feature>
<organism evidence="2 3">
    <name type="scientific">Tropicimonas aquimaris</name>
    <dbReference type="NCBI Taxonomy" id="914152"/>
    <lineage>
        <taxon>Bacteria</taxon>
        <taxon>Pseudomonadati</taxon>
        <taxon>Pseudomonadota</taxon>
        <taxon>Alphaproteobacteria</taxon>
        <taxon>Rhodobacterales</taxon>
        <taxon>Roseobacteraceae</taxon>
        <taxon>Tropicimonas</taxon>
    </lineage>
</organism>
<proteinExistence type="predicted"/>
<dbReference type="SUPFAM" id="SSF47616">
    <property type="entry name" value="GST C-terminal domain-like"/>
    <property type="match status" value="1"/>
</dbReference>
<gene>
    <name evidence="2" type="ORF">ACFQ2S_16255</name>
</gene>
<dbReference type="PROSITE" id="PS50404">
    <property type="entry name" value="GST_NTER"/>
    <property type="match status" value="1"/>
</dbReference>
<dbReference type="InterPro" id="IPR050213">
    <property type="entry name" value="GST_superfamily"/>
</dbReference>
<dbReference type="RefSeq" id="WP_386076038.1">
    <property type="nucleotide sequence ID" value="NZ_JBHTJT010000035.1"/>
</dbReference>
<name>A0ABW3ITR9_9RHOB</name>
<evidence type="ECO:0000313" key="2">
    <source>
        <dbReference type="EMBL" id="MFD0981194.1"/>
    </source>
</evidence>
<dbReference type="PANTHER" id="PTHR11571:SF263">
    <property type="entry name" value="GLUTATHIONE S-TRANSFERASE"/>
    <property type="match status" value="1"/>
</dbReference>
<reference evidence="3" key="1">
    <citation type="journal article" date="2019" name="Int. J. Syst. Evol. Microbiol.">
        <title>The Global Catalogue of Microorganisms (GCM) 10K type strain sequencing project: providing services to taxonomists for standard genome sequencing and annotation.</title>
        <authorList>
            <consortium name="The Broad Institute Genomics Platform"/>
            <consortium name="The Broad Institute Genome Sequencing Center for Infectious Disease"/>
            <person name="Wu L."/>
            <person name="Ma J."/>
        </authorList>
    </citation>
    <scope>NUCLEOTIDE SEQUENCE [LARGE SCALE GENOMIC DNA]</scope>
    <source>
        <strain evidence="3">CCUG 60524</strain>
    </source>
</reference>
<evidence type="ECO:0000259" key="1">
    <source>
        <dbReference type="PROSITE" id="PS50404"/>
    </source>
</evidence>
<dbReference type="SUPFAM" id="SSF52833">
    <property type="entry name" value="Thioredoxin-like"/>
    <property type="match status" value="1"/>
</dbReference>
<accession>A0ABW3ITR9</accession>
<dbReference type="PANTHER" id="PTHR11571">
    <property type="entry name" value="GLUTATHIONE S-TRANSFERASE"/>
    <property type="match status" value="1"/>
</dbReference>
<dbReference type="Pfam" id="PF22119">
    <property type="entry name" value="GST_C_8"/>
    <property type="match status" value="1"/>
</dbReference>
<dbReference type="EMBL" id="JBHTJT010000035">
    <property type="protein sequence ID" value="MFD0981194.1"/>
    <property type="molecule type" value="Genomic_DNA"/>
</dbReference>
<dbReference type="Gene3D" id="3.40.30.10">
    <property type="entry name" value="Glutaredoxin"/>
    <property type="match status" value="1"/>
</dbReference>
<dbReference type="InterPro" id="IPR036249">
    <property type="entry name" value="Thioredoxin-like_sf"/>
</dbReference>
<protein>
    <submittedName>
        <fullName evidence="2">Glutathione S-transferase family protein</fullName>
    </submittedName>
</protein>
<comment type="caution">
    <text evidence="2">The sequence shown here is derived from an EMBL/GenBank/DDBJ whole genome shotgun (WGS) entry which is preliminary data.</text>
</comment>
<keyword evidence="3" id="KW-1185">Reference proteome</keyword>
<dbReference type="Gene3D" id="1.20.1050.10">
    <property type="match status" value="1"/>
</dbReference>
<dbReference type="InterPro" id="IPR004045">
    <property type="entry name" value="Glutathione_S-Trfase_N"/>
</dbReference>
<evidence type="ECO:0000313" key="3">
    <source>
        <dbReference type="Proteomes" id="UP001597108"/>
    </source>
</evidence>